<gene>
    <name evidence="2" type="ORF">JKJ07_45600</name>
</gene>
<dbReference type="InterPro" id="IPR025474">
    <property type="entry name" value="DUF4325"/>
</dbReference>
<dbReference type="EMBL" id="JAENHO010000020">
    <property type="protein sequence ID" value="MBL7261580.1"/>
    <property type="molecule type" value="Genomic_DNA"/>
</dbReference>
<organism evidence="2 3">
    <name type="scientific">Paractinoplanes lichenicola</name>
    <dbReference type="NCBI Taxonomy" id="2802976"/>
    <lineage>
        <taxon>Bacteria</taxon>
        <taxon>Bacillati</taxon>
        <taxon>Actinomycetota</taxon>
        <taxon>Actinomycetes</taxon>
        <taxon>Micromonosporales</taxon>
        <taxon>Micromonosporaceae</taxon>
        <taxon>Paractinoplanes</taxon>
    </lineage>
</organism>
<name>A0ABS1W4D8_9ACTN</name>
<protein>
    <submittedName>
        <fullName evidence="2">STAS-like domain-containing protein</fullName>
    </submittedName>
</protein>
<proteinExistence type="predicted"/>
<feature type="domain" description="DUF4325" evidence="1">
    <location>
        <begin position="36"/>
        <end position="68"/>
    </location>
</feature>
<dbReference type="Proteomes" id="UP000598996">
    <property type="component" value="Unassembled WGS sequence"/>
</dbReference>
<evidence type="ECO:0000313" key="2">
    <source>
        <dbReference type="EMBL" id="MBL7261580.1"/>
    </source>
</evidence>
<evidence type="ECO:0000259" key="1">
    <source>
        <dbReference type="Pfam" id="PF14213"/>
    </source>
</evidence>
<evidence type="ECO:0000313" key="3">
    <source>
        <dbReference type="Proteomes" id="UP000598996"/>
    </source>
</evidence>
<accession>A0ABS1W4D8</accession>
<sequence length="195" mass="21306">MKPEPAAPFTFPVAKVKDFLTTRDLAKRTLRDLQDETPENTETVIIDFDGVVAMTISFADEFLGEYYSALAGRDALPAVVALTGLHEELRETIDICLQRRDLIAAEERLGAVTLLAASNVITETFELAQELARRVGAFTAMNAASQLNISAPNANNRLKKLVSARALIRQHGVAERGGKEFTYVLPKLAAATPHK</sequence>
<comment type="caution">
    <text evidence="2">The sequence shown here is derived from an EMBL/GenBank/DDBJ whole genome shotgun (WGS) entry which is preliminary data.</text>
</comment>
<keyword evidence="3" id="KW-1185">Reference proteome</keyword>
<reference evidence="2 3" key="1">
    <citation type="submission" date="2021-01" db="EMBL/GenBank/DDBJ databases">
        <title>Actinoplanes sp. nov. LDG1-01 isolated from lichen.</title>
        <authorList>
            <person name="Saeng-In P."/>
            <person name="Phongsopitanun W."/>
            <person name="Kanchanasin P."/>
            <person name="Yuki M."/>
            <person name="Kudo T."/>
            <person name="Ohkuma M."/>
            <person name="Tanasupawat S."/>
        </authorList>
    </citation>
    <scope>NUCLEOTIDE SEQUENCE [LARGE SCALE GENOMIC DNA]</scope>
    <source>
        <strain evidence="2 3">LDG1-01</strain>
    </source>
</reference>
<dbReference type="RefSeq" id="WP_202998338.1">
    <property type="nucleotide sequence ID" value="NZ_JAENHO010000020.1"/>
</dbReference>
<dbReference type="Pfam" id="PF14213">
    <property type="entry name" value="DUF4325"/>
    <property type="match status" value="1"/>
</dbReference>